<dbReference type="Proteomes" id="UP000318571">
    <property type="component" value="Chromosome 6"/>
</dbReference>
<dbReference type="PANTHER" id="PTHR11214:SF314">
    <property type="entry name" value="HEXOSYLTRANSFERASE"/>
    <property type="match status" value="1"/>
</dbReference>
<evidence type="ECO:0000313" key="13">
    <source>
        <dbReference type="Proteomes" id="UP000318571"/>
    </source>
</evidence>
<dbReference type="EC" id="2.4.1.-" evidence="10"/>
<keyword evidence="8 10" id="KW-0333">Golgi apparatus</keyword>
<dbReference type="PANTHER" id="PTHR11214">
    <property type="entry name" value="BETA-1,3-N-ACETYLGLUCOSAMINYLTRANSFERASE"/>
    <property type="match status" value="1"/>
</dbReference>
<evidence type="ECO:0000256" key="2">
    <source>
        <dbReference type="ARBA" id="ARBA00008661"/>
    </source>
</evidence>
<evidence type="ECO:0000256" key="3">
    <source>
        <dbReference type="ARBA" id="ARBA00022676"/>
    </source>
</evidence>
<dbReference type="GO" id="GO:0000139">
    <property type="term" value="C:Golgi membrane"/>
    <property type="evidence" value="ECO:0007669"/>
    <property type="project" value="UniProtKB-SubCell"/>
</dbReference>
<dbReference type="InterPro" id="IPR002659">
    <property type="entry name" value="Glyco_trans_31"/>
</dbReference>
<keyword evidence="7" id="KW-1133">Transmembrane helix</keyword>
<evidence type="ECO:0000256" key="10">
    <source>
        <dbReference type="RuleBase" id="RU363063"/>
    </source>
</evidence>
<keyword evidence="4" id="KW-0808">Transferase</keyword>
<evidence type="ECO:0000256" key="5">
    <source>
        <dbReference type="ARBA" id="ARBA00022692"/>
    </source>
</evidence>
<dbReference type="GO" id="GO:0016758">
    <property type="term" value="F:hexosyltransferase activity"/>
    <property type="evidence" value="ECO:0007669"/>
    <property type="project" value="InterPro"/>
</dbReference>
<comment type="similarity">
    <text evidence="2 10">Belongs to the glycosyltransferase 31 family.</text>
</comment>
<feature type="chain" id="PRO_5021736770" description="Hexosyltransferase" evidence="11">
    <location>
        <begin position="21"/>
        <end position="369"/>
    </location>
</feature>
<evidence type="ECO:0000256" key="7">
    <source>
        <dbReference type="ARBA" id="ARBA00022989"/>
    </source>
</evidence>
<dbReference type="EMBL" id="VCGU01000002">
    <property type="protein sequence ID" value="TRY79556.1"/>
    <property type="molecule type" value="Genomic_DNA"/>
</dbReference>
<dbReference type="OMA" id="CEYKRAI"/>
<keyword evidence="11" id="KW-0732">Signal</keyword>
<comment type="subcellular location">
    <subcellularLocation>
        <location evidence="1 10">Golgi apparatus membrane</location>
        <topology evidence="1 10">Single-pass type II membrane protein</topology>
    </subcellularLocation>
</comment>
<reference evidence="12 13" key="1">
    <citation type="journal article" date="2018" name="Nat. Ecol. Evol.">
        <title>Genomic signatures of mitonuclear coevolution across populations of Tigriopus californicus.</title>
        <authorList>
            <person name="Barreto F.S."/>
            <person name="Watson E.T."/>
            <person name="Lima T.G."/>
            <person name="Willett C.S."/>
            <person name="Edmands S."/>
            <person name="Li W."/>
            <person name="Burton R.S."/>
        </authorList>
    </citation>
    <scope>NUCLEOTIDE SEQUENCE [LARGE SCALE GENOMIC DNA]</scope>
    <source>
        <strain evidence="12 13">San Diego</strain>
    </source>
</reference>
<dbReference type="AlphaFoldDB" id="A0A553PPE4"/>
<gene>
    <name evidence="12" type="ORF">TCAL_13759</name>
</gene>
<dbReference type="Gene3D" id="3.90.550.50">
    <property type="match status" value="1"/>
</dbReference>
<keyword evidence="3 10" id="KW-0328">Glycosyltransferase</keyword>
<keyword evidence="13" id="KW-1185">Reference proteome</keyword>
<dbReference type="Pfam" id="PF01762">
    <property type="entry name" value="Galactosyl_T"/>
    <property type="match status" value="1"/>
</dbReference>
<evidence type="ECO:0000256" key="11">
    <source>
        <dbReference type="SAM" id="SignalP"/>
    </source>
</evidence>
<evidence type="ECO:0000256" key="6">
    <source>
        <dbReference type="ARBA" id="ARBA00022968"/>
    </source>
</evidence>
<dbReference type="OrthoDB" id="5512589at2759"/>
<dbReference type="GO" id="GO:0006493">
    <property type="term" value="P:protein O-linked glycosylation"/>
    <property type="evidence" value="ECO:0007669"/>
    <property type="project" value="TreeGrafter"/>
</dbReference>
<keyword evidence="6" id="KW-0735">Signal-anchor</keyword>
<feature type="signal peptide" evidence="11">
    <location>
        <begin position="1"/>
        <end position="20"/>
    </location>
</feature>
<accession>A0A553PPE4</accession>
<organism evidence="12 13">
    <name type="scientific">Tigriopus californicus</name>
    <name type="common">Marine copepod</name>
    <dbReference type="NCBI Taxonomy" id="6832"/>
    <lineage>
        <taxon>Eukaryota</taxon>
        <taxon>Metazoa</taxon>
        <taxon>Ecdysozoa</taxon>
        <taxon>Arthropoda</taxon>
        <taxon>Crustacea</taxon>
        <taxon>Multicrustacea</taxon>
        <taxon>Hexanauplia</taxon>
        <taxon>Copepoda</taxon>
        <taxon>Harpacticoida</taxon>
        <taxon>Harpacticidae</taxon>
        <taxon>Tigriopus</taxon>
    </lineage>
</organism>
<evidence type="ECO:0000256" key="9">
    <source>
        <dbReference type="ARBA" id="ARBA00023136"/>
    </source>
</evidence>
<sequence>MKRLQLCFSILLVIMIMCFAFLNVQESQYEPSGTEPNKINLDWPEINYIPISSYLTNQSTHDLLKPEWTLVGTDPETYKGPIVKGWPPGKSRDMRQIMVKDYVIEQCSNQDLSGVKLFIGVKTVANRFEARDTTRETWASFQHNHPDVKVMFFSGEVEDRQVRNSLRTEVHTHCDLVIVHGLDTYQNVTLKTVSILSFIHDHQFGLNPELSMIMDDDSYLNLHRLYYLTSHRLLAKPVDTALTGFVYGGTLLRPPVDSTRKFTDPSICPTYMFKGDRFPPFLSGSGYILPRAVIPCLYEQTRRLPFLHIDDVFLTGFCAEACGFMRITHSQFSPGHKNFDEITCHQIVLHYQSVEERLRIFQKLSKECL</sequence>
<name>A0A553PPE4_TIGCA</name>
<evidence type="ECO:0000256" key="8">
    <source>
        <dbReference type="ARBA" id="ARBA00023034"/>
    </source>
</evidence>
<keyword evidence="9" id="KW-0472">Membrane</keyword>
<evidence type="ECO:0000256" key="1">
    <source>
        <dbReference type="ARBA" id="ARBA00004323"/>
    </source>
</evidence>
<protein>
    <recommendedName>
        <fullName evidence="10">Hexosyltransferase</fullName>
        <ecNumber evidence="10">2.4.1.-</ecNumber>
    </recommendedName>
</protein>
<comment type="caution">
    <text evidence="12">The sequence shown here is derived from an EMBL/GenBank/DDBJ whole genome shotgun (WGS) entry which is preliminary data.</text>
</comment>
<proteinExistence type="inferred from homology"/>
<dbReference type="STRING" id="6832.A0A553PPE4"/>
<evidence type="ECO:0000256" key="4">
    <source>
        <dbReference type="ARBA" id="ARBA00022679"/>
    </source>
</evidence>
<keyword evidence="5" id="KW-0812">Transmembrane</keyword>
<evidence type="ECO:0000313" key="12">
    <source>
        <dbReference type="EMBL" id="TRY79556.1"/>
    </source>
</evidence>